<dbReference type="InterPro" id="IPR003593">
    <property type="entry name" value="AAA+_ATPase"/>
</dbReference>
<dbReference type="Proteomes" id="UP000886817">
    <property type="component" value="Unassembled WGS sequence"/>
</dbReference>
<dbReference type="PANTHER" id="PTHR42794">
    <property type="entry name" value="HEMIN IMPORT ATP-BINDING PROTEIN HMUV"/>
    <property type="match status" value="1"/>
</dbReference>
<keyword evidence="1" id="KW-0813">Transport</keyword>
<gene>
    <name evidence="6" type="ORF">IAA45_06710</name>
</gene>
<accession>A0A9D1WHR2</accession>
<dbReference type="SMART" id="SM00382">
    <property type="entry name" value="AAA"/>
    <property type="match status" value="1"/>
</dbReference>
<reference evidence="6" key="1">
    <citation type="journal article" date="2021" name="PeerJ">
        <title>Extensive microbial diversity within the chicken gut microbiome revealed by metagenomics and culture.</title>
        <authorList>
            <person name="Gilroy R."/>
            <person name="Ravi A."/>
            <person name="Getino M."/>
            <person name="Pursley I."/>
            <person name="Horton D.L."/>
            <person name="Alikhan N.F."/>
            <person name="Baker D."/>
            <person name="Gharbi K."/>
            <person name="Hall N."/>
            <person name="Watson M."/>
            <person name="Adriaenssens E.M."/>
            <person name="Foster-Nyarko E."/>
            <person name="Jarju S."/>
            <person name="Secka A."/>
            <person name="Antonio M."/>
            <person name="Oren A."/>
            <person name="Chaudhuri R.R."/>
            <person name="La Ragione R."/>
            <person name="Hildebrand F."/>
            <person name="Pallen M.J."/>
        </authorList>
    </citation>
    <scope>NUCLEOTIDE SEQUENCE</scope>
    <source>
        <strain evidence="6">ChiSjej1B19-8411</strain>
    </source>
</reference>
<comment type="caution">
    <text evidence="6">The sequence shown here is derived from an EMBL/GenBank/DDBJ whole genome shotgun (WGS) entry which is preliminary data.</text>
</comment>
<evidence type="ECO:0000259" key="5">
    <source>
        <dbReference type="PROSITE" id="PS50893"/>
    </source>
</evidence>
<evidence type="ECO:0000313" key="7">
    <source>
        <dbReference type="Proteomes" id="UP000886817"/>
    </source>
</evidence>
<dbReference type="AlphaFoldDB" id="A0A9D1WHR2"/>
<dbReference type="CDD" id="cd03214">
    <property type="entry name" value="ABC_Iron-Siderophores_B12_Hemin"/>
    <property type="match status" value="1"/>
</dbReference>
<reference evidence="6" key="2">
    <citation type="submission" date="2021-04" db="EMBL/GenBank/DDBJ databases">
        <authorList>
            <person name="Gilroy R."/>
        </authorList>
    </citation>
    <scope>NUCLEOTIDE SEQUENCE</scope>
    <source>
        <strain evidence="6">ChiSjej1B19-8411</strain>
    </source>
</reference>
<sequence>MNFLAVSKLSAGYSGKNVIEGLSFEVQEGSVVGVLGANGSGKTTMLKALCGILPHEGNCILEGTVLEELMPRKLARLCGYIPQRSGISIDISVLDVVLMGFNPQLRILESPSGAMKKEAWQALKTVGISEKAYENYLHLSEGQKQLCIFARALAAGTRLLLLDEPESALDFQHRYHMLELLGTWAGQEKRAVLAALHDPALALNYCDRLLLLDNGGLCADLQPGKDSLERLEEGLSVIYGAISLHRIQDRHGRERLMMLKEPEGRQPEREVK</sequence>
<feature type="domain" description="ABC transporter" evidence="5">
    <location>
        <begin position="1"/>
        <end position="239"/>
    </location>
</feature>
<name>A0A9D1WHR2_9FIRM</name>
<evidence type="ECO:0000256" key="2">
    <source>
        <dbReference type="ARBA" id="ARBA00022741"/>
    </source>
</evidence>
<dbReference type="EMBL" id="DXEX01000147">
    <property type="protein sequence ID" value="HIX59386.1"/>
    <property type="molecule type" value="Genomic_DNA"/>
</dbReference>
<dbReference type="GO" id="GO:0016887">
    <property type="term" value="F:ATP hydrolysis activity"/>
    <property type="evidence" value="ECO:0007669"/>
    <property type="project" value="InterPro"/>
</dbReference>
<keyword evidence="4" id="KW-1278">Translocase</keyword>
<keyword evidence="3 6" id="KW-0067">ATP-binding</keyword>
<evidence type="ECO:0000313" key="6">
    <source>
        <dbReference type="EMBL" id="HIX59386.1"/>
    </source>
</evidence>
<dbReference type="GO" id="GO:0005524">
    <property type="term" value="F:ATP binding"/>
    <property type="evidence" value="ECO:0007669"/>
    <property type="project" value="UniProtKB-KW"/>
</dbReference>
<evidence type="ECO:0000256" key="4">
    <source>
        <dbReference type="ARBA" id="ARBA00022967"/>
    </source>
</evidence>
<dbReference type="Gene3D" id="3.40.50.300">
    <property type="entry name" value="P-loop containing nucleotide triphosphate hydrolases"/>
    <property type="match status" value="1"/>
</dbReference>
<evidence type="ECO:0000256" key="1">
    <source>
        <dbReference type="ARBA" id="ARBA00022448"/>
    </source>
</evidence>
<dbReference type="InterPro" id="IPR027417">
    <property type="entry name" value="P-loop_NTPase"/>
</dbReference>
<keyword evidence="2" id="KW-0547">Nucleotide-binding</keyword>
<dbReference type="PROSITE" id="PS50893">
    <property type="entry name" value="ABC_TRANSPORTER_2"/>
    <property type="match status" value="1"/>
</dbReference>
<dbReference type="PANTHER" id="PTHR42794:SF1">
    <property type="entry name" value="HEMIN IMPORT ATP-BINDING PROTEIN HMUV"/>
    <property type="match status" value="1"/>
</dbReference>
<organism evidence="6 7">
    <name type="scientific">Candidatus Blautia gallistercoris</name>
    <dbReference type="NCBI Taxonomy" id="2838490"/>
    <lineage>
        <taxon>Bacteria</taxon>
        <taxon>Bacillati</taxon>
        <taxon>Bacillota</taxon>
        <taxon>Clostridia</taxon>
        <taxon>Lachnospirales</taxon>
        <taxon>Lachnospiraceae</taxon>
        <taxon>Blautia</taxon>
    </lineage>
</organism>
<proteinExistence type="predicted"/>
<dbReference type="Pfam" id="PF00005">
    <property type="entry name" value="ABC_tran"/>
    <property type="match status" value="1"/>
</dbReference>
<dbReference type="InterPro" id="IPR003439">
    <property type="entry name" value="ABC_transporter-like_ATP-bd"/>
</dbReference>
<protein>
    <submittedName>
        <fullName evidence="6">ABC transporter ATP-binding protein</fullName>
    </submittedName>
</protein>
<evidence type="ECO:0000256" key="3">
    <source>
        <dbReference type="ARBA" id="ARBA00022840"/>
    </source>
</evidence>
<dbReference type="SUPFAM" id="SSF52540">
    <property type="entry name" value="P-loop containing nucleoside triphosphate hydrolases"/>
    <property type="match status" value="1"/>
</dbReference>